<protein>
    <recommendedName>
        <fullName evidence="10">Large-conductance mechanosensitive channel</fullName>
    </recommendedName>
</protein>
<evidence type="ECO:0000256" key="6">
    <source>
        <dbReference type="ARBA" id="ARBA00022989"/>
    </source>
</evidence>
<keyword evidence="4 10" id="KW-1003">Cell membrane</keyword>
<evidence type="ECO:0000256" key="11">
    <source>
        <dbReference type="SAM" id="MobiDB-lite"/>
    </source>
</evidence>
<dbReference type="PANTHER" id="PTHR30266:SF2">
    <property type="entry name" value="LARGE-CONDUCTANCE MECHANOSENSITIVE CHANNEL"/>
    <property type="match status" value="1"/>
</dbReference>
<keyword evidence="3 10" id="KW-0813">Transport</keyword>
<evidence type="ECO:0000313" key="12">
    <source>
        <dbReference type="EMBL" id="MBM2617905.1"/>
    </source>
</evidence>
<accession>A0ABS2ADJ0</accession>
<keyword evidence="7 10" id="KW-0406">Ion transport</keyword>
<evidence type="ECO:0000256" key="1">
    <source>
        <dbReference type="ARBA" id="ARBA00004651"/>
    </source>
</evidence>
<keyword evidence="5 10" id="KW-0812">Transmembrane</keyword>
<dbReference type="InterPro" id="IPR019823">
    <property type="entry name" value="Mechanosensitive_channel_CS"/>
</dbReference>
<evidence type="ECO:0000256" key="4">
    <source>
        <dbReference type="ARBA" id="ARBA00022475"/>
    </source>
</evidence>
<evidence type="ECO:0000256" key="3">
    <source>
        <dbReference type="ARBA" id="ARBA00022448"/>
    </source>
</evidence>
<evidence type="ECO:0000256" key="10">
    <source>
        <dbReference type="HAMAP-Rule" id="MF_00115"/>
    </source>
</evidence>
<dbReference type="SUPFAM" id="SSF81330">
    <property type="entry name" value="Gated mechanosensitive channel"/>
    <property type="match status" value="1"/>
</dbReference>
<dbReference type="Gene3D" id="1.10.1200.120">
    <property type="entry name" value="Large-conductance mechanosensitive channel, MscL, domain 1"/>
    <property type="match status" value="1"/>
</dbReference>
<reference evidence="12 13" key="1">
    <citation type="submission" date="2021-01" db="EMBL/GenBank/DDBJ databases">
        <title>Actinoplanes sp. nov. LDG1-06 isolated from lichen.</title>
        <authorList>
            <person name="Saeng-In P."/>
            <person name="Phongsopitanun W."/>
            <person name="Kanchanasin P."/>
            <person name="Yuki M."/>
            <person name="Kudo T."/>
            <person name="Ohkuma M."/>
            <person name="Tanasupawat S."/>
        </authorList>
    </citation>
    <scope>NUCLEOTIDE SEQUENCE [LARGE SCALE GENOMIC DNA]</scope>
    <source>
        <strain evidence="12 13">LDG1-06</strain>
    </source>
</reference>
<dbReference type="PANTHER" id="PTHR30266">
    <property type="entry name" value="MECHANOSENSITIVE CHANNEL MSCL"/>
    <property type="match status" value="1"/>
</dbReference>
<dbReference type="NCBIfam" id="TIGR00220">
    <property type="entry name" value="mscL"/>
    <property type="match status" value="1"/>
</dbReference>
<feature type="compositionally biased region" description="Basic and acidic residues" evidence="11">
    <location>
        <begin position="137"/>
        <end position="146"/>
    </location>
</feature>
<dbReference type="HAMAP" id="MF_00115">
    <property type="entry name" value="MscL"/>
    <property type="match status" value="1"/>
</dbReference>
<comment type="similarity">
    <text evidence="2 10">Belongs to the MscL family.</text>
</comment>
<evidence type="ECO:0000256" key="7">
    <source>
        <dbReference type="ARBA" id="ARBA00023065"/>
    </source>
</evidence>
<evidence type="ECO:0000256" key="5">
    <source>
        <dbReference type="ARBA" id="ARBA00022692"/>
    </source>
</evidence>
<comment type="subcellular location">
    <subcellularLocation>
        <location evidence="1 10">Cell membrane</location>
        <topology evidence="1 10">Multi-pass membrane protein</topology>
    </subcellularLocation>
</comment>
<dbReference type="InterPro" id="IPR036019">
    <property type="entry name" value="MscL_channel"/>
</dbReference>
<dbReference type="InterPro" id="IPR001185">
    <property type="entry name" value="MS_channel"/>
</dbReference>
<keyword evidence="13" id="KW-1185">Reference proteome</keyword>
<keyword evidence="8 10" id="KW-0472">Membrane</keyword>
<organism evidence="12 13">
    <name type="scientific">Paractinoplanes ovalisporus</name>
    <dbReference type="NCBI Taxonomy" id="2810368"/>
    <lineage>
        <taxon>Bacteria</taxon>
        <taxon>Bacillati</taxon>
        <taxon>Actinomycetota</taxon>
        <taxon>Actinomycetes</taxon>
        <taxon>Micromonosporales</taxon>
        <taxon>Micromonosporaceae</taxon>
        <taxon>Paractinoplanes</taxon>
    </lineage>
</organism>
<proteinExistence type="inferred from homology"/>
<dbReference type="Proteomes" id="UP000632138">
    <property type="component" value="Unassembled WGS sequence"/>
</dbReference>
<evidence type="ECO:0000256" key="2">
    <source>
        <dbReference type="ARBA" id="ARBA00007254"/>
    </source>
</evidence>
<feature type="transmembrane region" description="Helical" evidence="10">
    <location>
        <begin position="66"/>
        <end position="91"/>
    </location>
</feature>
<evidence type="ECO:0000313" key="13">
    <source>
        <dbReference type="Proteomes" id="UP000632138"/>
    </source>
</evidence>
<feature type="region of interest" description="Disordered" evidence="11">
    <location>
        <begin position="124"/>
        <end position="146"/>
    </location>
</feature>
<name>A0ABS2ADJ0_9ACTN</name>
<dbReference type="PRINTS" id="PR01264">
    <property type="entry name" value="MECHCHANNEL"/>
</dbReference>
<gene>
    <name evidence="10 12" type="primary">mscL</name>
    <name evidence="12" type="ORF">JIG36_20315</name>
</gene>
<keyword evidence="9 10" id="KW-0407">Ion channel</keyword>
<comment type="caution">
    <text evidence="12">The sequence shown here is derived from an EMBL/GenBank/DDBJ whole genome shotgun (WGS) entry which is preliminary data.</text>
</comment>
<feature type="transmembrane region" description="Helical" evidence="10">
    <location>
        <begin position="12"/>
        <end position="34"/>
    </location>
</feature>
<sequence length="146" mass="15904">MFQGFKDFIMRGNVVDLAVGVVIGAAFTGVVTGFTNGFIKPLIQLMGGGKGLEKGTFKINGVPFDWATFINSLITFLITAAVLYFFVVLPLNILAERRRRGEEPPPKAPAEDIVLLTQIRDALVAQSSPTRGYGDTPGRHQQEPPR</sequence>
<dbReference type="RefSeq" id="WP_203378244.1">
    <property type="nucleotide sequence ID" value="NZ_JAENHP010000006.1"/>
</dbReference>
<dbReference type="Pfam" id="PF01741">
    <property type="entry name" value="MscL"/>
    <property type="match status" value="1"/>
</dbReference>
<evidence type="ECO:0000256" key="8">
    <source>
        <dbReference type="ARBA" id="ARBA00023136"/>
    </source>
</evidence>
<comment type="subunit">
    <text evidence="10">Homopentamer.</text>
</comment>
<comment type="function">
    <text evidence="10">Channel that opens in response to stretch forces in the membrane lipid bilayer. May participate in the regulation of osmotic pressure changes within the cell.</text>
</comment>
<dbReference type="InterPro" id="IPR037673">
    <property type="entry name" value="MSC/AndL"/>
</dbReference>
<keyword evidence="6 10" id="KW-1133">Transmembrane helix</keyword>
<evidence type="ECO:0000256" key="9">
    <source>
        <dbReference type="ARBA" id="ARBA00023303"/>
    </source>
</evidence>
<dbReference type="PROSITE" id="PS01327">
    <property type="entry name" value="MSCL"/>
    <property type="match status" value="1"/>
</dbReference>
<dbReference type="EMBL" id="JAENHP010000006">
    <property type="protein sequence ID" value="MBM2617905.1"/>
    <property type="molecule type" value="Genomic_DNA"/>
</dbReference>